<dbReference type="EMBL" id="JADCNL010000008">
    <property type="protein sequence ID" value="KAG0470917.1"/>
    <property type="molecule type" value="Genomic_DNA"/>
</dbReference>
<keyword evidence="1" id="KW-0677">Repeat</keyword>
<feature type="repeat" description="PPR" evidence="2">
    <location>
        <begin position="277"/>
        <end position="307"/>
    </location>
</feature>
<dbReference type="OrthoDB" id="2789670at2759"/>
<dbReference type="GO" id="GO:0009451">
    <property type="term" value="P:RNA modification"/>
    <property type="evidence" value="ECO:0007669"/>
    <property type="project" value="InterPro"/>
</dbReference>
<dbReference type="Pfam" id="PF13041">
    <property type="entry name" value="PPR_2"/>
    <property type="match status" value="2"/>
</dbReference>
<proteinExistence type="predicted"/>
<feature type="domain" description="DYW" evidence="3">
    <location>
        <begin position="523"/>
        <end position="615"/>
    </location>
</feature>
<dbReference type="InterPro" id="IPR032867">
    <property type="entry name" value="DYW_dom"/>
</dbReference>
<dbReference type="InterPro" id="IPR046960">
    <property type="entry name" value="PPR_At4g14850-like_plant"/>
</dbReference>
<dbReference type="NCBIfam" id="TIGR00756">
    <property type="entry name" value="PPR"/>
    <property type="match status" value="4"/>
</dbReference>
<dbReference type="PANTHER" id="PTHR47926:SF452">
    <property type="entry name" value="PENTATRICOPEPTIDE REPEAT-CONTAINING PROTEIN"/>
    <property type="match status" value="1"/>
</dbReference>
<dbReference type="Pfam" id="PF20431">
    <property type="entry name" value="E_motif"/>
    <property type="match status" value="1"/>
</dbReference>
<dbReference type="Pfam" id="PF20430">
    <property type="entry name" value="Eplus_motif"/>
    <property type="match status" value="1"/>
</dbReference>
<dbReference type="Pfam" id="PF01535">
    <property type="entry name" value="PPR"/>
    <property type="match status" value="3"/>
</dbReference>
<dbReference type="InterPro" id="IPR046849">
    <property type="entry name" value="E2_motif"/>
</dbReference>
<dbReference type="InterPro" id="IPR002885">
    <property type="entry name" value="PPR_rpt"/>
</dbReference>
<name>A0A835UR45_VANPL</name>
<organism evidence="4 5">
    <name type="scientific">Vanilla planifolia</name>
    <name type="common">Vanilla</name>
    <dbReference type="NCBI Taxonomy" id="51239"/>
    <lineage>
        <taxon>Eukaryota</taxon>
        <taxon>Viridiplantae</taxon>
        <taxon>Streptophyta</taxon>
        <taxon>Embryophyta</taxon>
        <taxon>Tracheophyta</taxon>
        <taxon>Spermatophyta</taxon>
        <taxon>Magnoliopsida</taxon>
        <taxon>Liliopsida</taxon>
        <taxon>Asparagales</taxon>
        <taxon>Orchidaceae</taxon>
        <taxon>Vanilloideae</taxon>
        <taxon>Vanilleae</taxon>
        <taxon>Vanilla</taxon>
    </lineage>
</organism>
<feature type="repeat" description="PPR" evidence="2">
    <location>
        <begin position="308"/>
        <end position="342"/>
    </location>
</feature>
<dbReference type="InterPro" id="IPR011990">
    <property type="entry name" value="TPR-like_helical_dom_sf"/>
</dbReference>
<protein>
    <recommendedName>
        <fullName evidence="3">DYW domain-containing protein</fullName>
    </recommendedName>
</protein>
<reference evidence="4 5" key="1">
    <citation type="journal article" date="2020" name="Nat. Food">
        <title>A phased Vanilla planifolia genome enables genetic improvement of flavour and production.</title>
        <authorList>
            <person name="Hasing T."/>
            <person name="Tang H."/>
            <person name="Brym M."/>
            <person name="Khazi F."/>
            <person name="Huang T."/>
            <person name="Chambers A.H."/>
        </authorList>
    </citation>
    <scope>NUCLEOTIDE SEQUENCE [LARGE SCALE GENOMIC DNA]</scope>
    <source>
        <tissue evidence="4">Leaf</tissue>
    </source>
</reference>
<comment type="caution">
    <text evidence="4">The sequence shown here is derived from an EMBL/GenBank/DDBJ whole genome shotgun (WGS) entry which is preliminary data.</text>
</comment>
<dbReference type="GO" id="GO:0003723">
    <property type="term" value="F:RNA binding"/>
    <property type="evidence" value="ECO:0007669"/>
    <property type="project" value="InterPro"/>
</dbReference>
<dbReference type="Pfam" id="PF13812">
    <property type="entry name" value="PPR_3"/>
    <property type="match status" value="1"/>
</dbReference>
<keyword evidence="5" id="KW-1185">Reference proteome</keyword>
<evidence type="ECO:0000256" key="2">
    <source>
        <dbReference type="PROSITE-ProRule" id="PRU00708"/>
    </source>
</evidence>
<dbReference type="Proteomes" id="UP000636800">
    <property type="component" value="Unassembled WGS sequence"/>
</dbReference>
<accession>A0A835UR45</accession>
<gene>
    <name evidence="4" type="ORF">HPP92_017617</name>
</gene>
<dbReference type="InterPro" id="IPR046848">
    <property type="entry name" value="E_motif"/>
</dbReference>
<evidence type="ECO:0000313" key="4">
    <source>
        <dbReference type="EMBL" id="KAG0470917.1"/>
    </source>
</evidence>
<dbReference type="FunFam" id="1.25.40.10:FF:000366">
    <property type="entry name" value="Pentatricopeptide (PPR) repeat-containing protein"/>
    <property type="match status" value="1"/>
</dbReference>
<feature type="repeat" description="PPR" evidence="2">
    <location>
        <begin position="105"/>
        <end position="139"/>
    </location>
</feature>
<evidence type="ECO:0000313" key="5">
    <source>
        <dbReference type="Proteomes" id="UP000636800"/>
    </source>
</evidence>
<evidence type="ECO:0000256" key="1">
    <source>
        <dbReference type="ARBA" id="ARBA00022737"/>
    </source>
</evidence>
<dbReference type="AlphaFoldDB" id="A0A835UR45"/>
<dbReference type="Gene3D" id="1.25.40.10">
    <property type="entry name" value="Tetratricopeptide repeat domain"/>
    <property type="match status" value="4"/>
</dbReference>
<dbReference type="GO" id="GO:0008270">
    <property type="term" value="F:zinc ion binding"/>
    <property type="evidence" value="ECO:0007669"/>
    <property type="project" value="InterPro"/>
</dbReference>
<evidence type="ECO:0000259" key="3">
    <source>
        <dbReference type="Pfam" id="PF14432"/>
    </source>
</evidence>
<sequence>MEVTMVISQTVNAVFVPSLRTKRQSPKASLRKQQKVTSSEFCVLLQSCIEHRSLKKGRELHTLIREAGLERNRDLFPKLLKLYCTCGRVDYARELFDRIPERNLDTITWTAMISGYVGSGASNHALTLFVEMFGLGLEPDSYSFSALLKASADLSLHRLSTCLHSLIVKFGYGSGLSVGNALIHAYSSFGDVCSAQKLFSRMPDRDIVSWSSMIQACTLAKFFAESRTLFSKMQFEEHVKPNEITLVSLLPSCSFFSSLGKGQSVHAYAIRHGFDSNLIVCSALIAMYSRCGDPEAAFKVFNRLKKINIIVWTSMMEGFSINGRFQLVLELFKLMQDQGLKPNSITLIVILSACSHGGLIDEGMRIFEGMQEKFGIVPSTEHHACVVDMLGRGGRLKDAQFFIEKMKIPPTGCVLGSLLGACQVHRNVSLGERLANQLFRLEPYNESNYVILSNIYASVGRWDDVGRVRRLMALKGLTKPIGCSWIELKDKVHVFGAHDRSHPESQRIYGKLEDLSQMIVKAGYVPSTKYIFLDVEEDDKKRLLCSHSERLAIAFGLLKAPPNVPIRIAKNLRVCGDCHDAIKLISKVVARRFIVRDTSRFHHFSQGSCSCGDYW</sequence>
<dbReference type="FunFam" id="1.25.40.10:FF:000144">
    <property type="entry name" value="Pentatricopeptide repeat-containing protein, mitochondrial"/>
    <property type="match status" value="1"/>
</dbReference>
<dbReference type="Pfam" id="PF14432">
    <property type="entry name" value="DYW_deaminase"/>
    <property type="match status" value="1"/>
</dbReference>
<dbReference type="PANTHER" id="PTHR47926">
    <property type="entry name" value="PENTATRICOPEPTIDE REPEAT-CONTAINING PROTEIN"/>
    <property type="match status" value="1"/>
</dbReference>
<dbReference type="PROSITE" id="PS51375">
    <property type="entry name" value="PPR"/>
    <property type="match status" value="3"/>
</dbReference>